<dbReference type="SUPFAM" id="SSF48452">
    <property type="entry name" value="TPR-like"/>
    <property type="match status" value="1"/>
</dbReference>
<dbReference type="Gene3D" id="1.25.40.10">
    <property type="entry name" value="Tetratricopeptide repeat domain"/>
    <property type="match status" value="1"/>
</dbReference>
<dbReference type="InterPro" id="IPR054427">
    <property type="entry name" value="S1CSD-TOTE-2"/>
</dbReference>
<evidence type="ECO:0000313" key="4">
    <source>
        <dbReference type="Proteomes" id="UP001595457"/>
    </source>
</evidence>
<feature type="domain" description="TOTE conflict systems S1/CSD-like" evidence="1">
    <location>
        <begin position="572"/>
        <end position="631"/>
    </location>
</feature>
<keyword evidence="4" id="KW-1185">Reference proteome</keyword>
<comment type="caution">
    <text evidence="3">The sequence shown here is derived from an EMBL/GenBank/DDBJ whole genome shotgun (WGS) entry which is preliminary data.</text>
</comment>
<dbReference type="RefSeq" id="WP_377814949.1">
    <property type="nucleotide sequence ID" value="NZ_JBHRSJ010000029.1"/>
</dbReference>
<dbReference type="InterPro" id="IPR054283">
    <property type="entry name" value="DUF7017"/>
</dbReference>
<reference evidence="4" key="1">
    <citation type="journal article" date="2019" name="Int. J. Syst. Evol. Microbiol.">
        <title>The Global Catalogue of Microorganisms (GCM) 10K type strain sequencing project: providing services to taxonomists for standard genome sequencing and annotation.</title>
        <authorList>
            <consortium name="The Broad Institute Genomics Platform"/>
            <consortium name="The Broad Institute Genome Sequencing Center for Infectious Disease"/>
            <person name="Wu L."/>
            <person name="Ma J."/>
        </authorList>
    </citation>
    <scope>NUCLEOTIDE SEQUENCE [LARGE SCALE GENOMIC DNA]</scope>
    <source>
        <strain evidence="4">KCTC 62195</strain>
    </source>
</reference>
<accession>A0ABV7AUQ0</accession>
<sequence>MITSKEVFAKRKEGAIDEAYKMALELMASPQVDAWDRKAFGWCLIDLIKRDVKNGSTENLPHYRRQLESIEFDPSDDVLTKGICNALSLCNPFGQKISEAKALSKNGRHAEAIAIYRKVWANGDADQEIQTSFGWELYKHAKELMAGENFNLGAVKRNLSDYLKLDLDKPSILHSCVLQLAAKLAGQDKLSMLAFSRQWNFKYLRPEDFERYRAEDGKEYPSLAEKAILHAGKEAASSEKAEEQAYMLLFIDLAIERFPDNVFLKLNKAKVLLSLGRHEEALAFGIAVTKAKSNDYWAWGLLGEIVSQRDRDAALGCYCKALTCPAEDKFTGKIRLKVAQRMLEVNDYAAAKHEIEAILQSKEHEGKKIPVSIAEIASQSWFSNTQAKASNRDYYRTNAKAAEVLLFNDLPWIDANVGDTFIVPGKDGKKDKTKRKVFLKTSSIPTEISIPESKLGRMKLTPGDAVRVKGEFDEDQRFNFFVLESRHTETPWDVFSEKIGVVNNVNEGKQVIRYIVDREVNGEIPMSALPGAFAEGDAIEVRLARYVSKRGPMYRVLLARATDKKPSELLKKTFSEQVRVSNGMGFTPNEIFLPPQLLAKHQIEDDQKVSGTAVLTYNMKRSCWGWKAVSIDQR</sequence>
<proteinExistence type="predicted"/>
<dbReference type="InterPro" id="IPR054426">
    <property type="entry name" value="S1CSD-TOTE-1"/>
</dbReference>
<name>A0ABV7AUQ0_9GAMM</name>
<dbReference type="EMBL" id="JBHRSJ010000029">
    <property type="protein sequence ID" value="MFC2973268.1"/>
    <property type="molecule type" value="Genomic_DNA"/>
</dbReference>
<feature type="domain" description="TOTE conflict systems S1/CSD-like" evidence="2">
    <location>
        <begin position="492"/>
        <end position="555"/>
    </location>
</feature>
<evidence type="ECO:0000259" key="2">
    <source>
        <dbReference type="Pfam" id="PF22708"/>
    </source>
</evidence>
<dbReference type="Pfam" id="PF22707">
    <property type="entry name" value="S1CSD-TOTE-2"/>
    <property type="match status" value="1"/>
</dbReference>
<dbReference type="InterPro" id="IPR011990">
    <property type="entry name" value="TPR-like_helical_dom_sf"/>
</dbReference>
<organism evidence="3 4">
    <name type="scientific">Azotobacter bryophylli</name>
    <dbReference type="NCBI Taxonomy" id="1986537"/>
    <lineage>
        <taxon>Bacteria</taxon>
        <taxon>Pseudomonadati</taxon>
        <taxon>Pseudomonadota</taxon>
        <taxon>Gammaproteobacteria</taxon>
        <taxon>Pseudomonadales</taxon>
        <taxon>Pseudomonadaceae</taxon>
        <taxon>Azotobacter</taxon>
    </lineage>
</organism>
<gene>
    <name evidence="3" type="ORF">ACFOJE_13735</name>
</gene>
<evidence type="ECO:0000313" key="3">
    <source>
        <dbReference type="EMBL" id="MFC2973268.1"/>
    </source>
</evidence>
<dbReference type="Proteomes" id="UP001595457">
    <property type="component" value="Unassembled WGS sequence"/>
</dbReference>
<protein>
    <submittedName>
        <fullName evidence="3">Type IV pilus biogenesis/stability protein PilW</fullName>
    </submittedName>
</protein>
<dbReference type="Pfam" id="PF22860">
    <property type="entry name" value="DUF7017"/>
    <property type="match status" value="1"/>
</dbReference>
<evidence type="ECO:0000259" key="1">
    <source>
        <dbReference type="Pfam" id="PF22707"/>
    </source>
</evidence>
<dbReference type="Pfam" id="PF22708">
    <property type="entry name" value="S1CSD-TOTE-1"/>
    <property type="match status" value="1"/>
</dbReference>